<dbReference type="AlphaFoldDB" id="A0A918PB87"/>
<feature type="signal peptide" evidence="1">
    <location>
        <begin position="1"/>
        <end position="22"/>
    </location>
</feature>
<dbReference type="EMBL" id="BMZA01000002">
    <property type="protein sequence ID" value="GGY96224.1"/>
    <property type="molecule type" value="Genomic_DNA"/>
</dbReference>
<proteinExistence type="predicted"/>
<keyword evidence="3" id="KW-1185">Reference proteome</keyword>
<gene>
    <name evidence="2" type="ORF">GCM10011614_08740</name>
</gene>
<evidence type="ECO:0000313" key="2">
    <source>
        <dbReference type="EMBL" id="GGY96224.1"/>
    </source>
</evidence>
<evidence type="ECO:0000313" key="3">
    <source>
        <dbReference type="Proteomes" id="UP000648075"/>
    </source>
</evidence>
<keyword evidence="1" id="KW-0732">Signal</keyword>
<protein>
    <submittedName>
        <fullName evidence="2">Uncharacterized protein</fullName>
    </submittedName>
</protein>
<dbReference type="Proteomes" id="UP000648075">
    <property type="component" value="Unassembled WGS sequence"/>
</dbReference>
<comment type="caution">
    <text evidence="2">The sequence shown here is derived from an EMBL/GenBank/DDBJ whole genome shotgun (WGS) entry which is preliminary data.</text>
</comment>
<name>A0A918PB87_9SPHN</name>
<evidence type="ECO:0000256" key="1">
    <source>
        <dbReference type="SAM" id="SignalP"/>
    </source>
</evidence>
<feature type="chain" id="PRO_5038070821" evidence="1">
    <location>
        <begin position="23"/>
        <end position="145"/>
    </location>
</feature>
<reference evidence="2" key="1">
    <citation type="journal article" date="2014" name="Int. J. Syst. Evol. Microbiol.">
        <title>Complete genome sequence of Corynebacterium casei LMG S-19264T (=DSM 44701T), isolated from a smear-ripened cheese.</title>
        <authorList>
            <consortium name="US DOE Joint Genome Institute (JGI-PGF)"/>
            <person name="Walter F."/>
            <person name="Albersmeier A."/>
            <person name="Kalinowski J."/>
            <person name="Ruckert C."/>
        </authorList>
    </citation>
    <scope>NUCLEOTIDE SEQUENCE</scope>
    <source>
        <strain evidence="2">KCTC 32255</strain>
    </source>
</reference>
<sequence length="145" mass="16134">MGVRTAWLVCAPGLVWWANANAQTDLQTQVRLLVGRVEDAVNKHDALALRALGGDFLREGNPVSAEEMISELRSCTLSKRADHSDHGFEWLGYECPGRKRPNVCENGELDLLVDTSFGQRIHLFEGRKNVPECEVSPPPKIKVVQ</sequence>
<organism evidence="2 3">
    <name type="scientific">Novosphingobium colocasiae</name>
    <dbReference type="NCBI Taxonomy" id="1256513"/>
    <lineage>
        <taxon>Bacteria</taxon>
        <taxon>Pseudomonadati</taxon>
        <taxon>Pseudomonadota</taxon>
        <taxon>Alphaproteobacteria</taxon>
        <taxon>Sphingomonadales</taxon>
        <taxon>Sphingomonadaceae</taxon>
        <taxon>Novosphingobium</taxon>
    </lineage>
</organism>
<accession>A0A918PB87</accession>
<reference evidence="2" key="2">
    <citation type="submission" date="2020-09" db="EMBL/GenBank/DDBJ databases">
        <authorList>
            <person name="Sun Q."/>
            <person name="Kim S."/>
        </authorList>
    </citation>
    <scope>NUCLEOTIDE SEQUENCE</scope>
    <source>
        <strain evidence="2">KCTC 32255</strain>
    </source>
</reference>